<protein>
    <submittedName>
        <fullName evidence="2">Acid phosphatase</fullName>
    </submittedName>
</protein>
<dbReference type="Pfam" id="PF04185">
    <property type="entry name" value="Phosphoesterase"/>
    <property type="match status" value="1"/>
</dbReference>
<dbReference type="KEGG" id="palb:EJC50_16585"/>
<dbReference type="GO" id="GO:0042578">
    <property type="term" value="F:phosphoric ester hydrolase activity"/>
    <property type="evidence" value="ECO:0007669"/>
    <property type="project" value="UniProtKB-ARBA"/>
</dbReference>
<dbReference type="RefSeq" id="WP_126016813.1">
    <property type="nucleotide sequence ID" value="NZ_CP034437.1"/>
</dbReference>
<dbReference type="EMBL" id="CP034437">
    <property type="protein sequence ID" value="AZN41106.1"/>
    <property type="molecule type" value="Genomic_DNA"/>
</dbReference>
<dbReference type="PROSITE" id="PS51257">
    <property type="entry name" value="PROKAR_LIPOPROTEIN"/>
    <property type="match status" value="1"/>
</dbReference>
<dbReference type="PANTHER" id="PTHR31956">
    <property type="entry name" value="NON-SPECIFIC PHOSPHOLIPASE C4-RELATED"/>
    <property type="match status" value="1"/>
</dbReference>
<proteinExistence type="predicted"/>
<dbReference type="SUPFAM" id="SSF53649">
    <property type="entry name" value="Alkaline phosphatase-like"/>
    <property type="match status" value="1"/>
</dbReference>
<evidence type="ECO:0000313" key="3">
    <source>
        <dbReference type="Proteomes" id="UP000272528"/>
    </source>
</evidence>
<accession>A0A3S9A5Z1</accession>
<evidence type="ECO:0000256" key="1">
    <source>
        <dbReference type="ARBA" id="ARBA00022801"/>
    </source>
</evidence>
<dbReference type="InterPro" id="IPR007312">
    <property type="entry name" value="Phosphoesterase"/>
</dbReference>
<reference evidence="3" key="1">
    <citation type="submission" date="2018-12" db="EMBL/GenBank/DDBJ databases">
        <title>Genome sequence of Peanibacillus sp.</title>
        <authorList>
            <person name="Subramani G."/>
            <person name="Srinivasan S."/>
            <person name="Kim M.K."/>
        </authorList>
    </citation>
    <scope>NUCLEOTIDE SEQUENCE [LARGE SCALE GENOMIC DNA]</scope>
    <source>
        <strain evidence="3">18JY67-1</strain>
    </source>
</reference>
<dbReference type="AlphaFoldDB" id="A0A3S9A5Z1"/>
<keyword evidence="1" id="KW-0378">Hydrolase</keyword>
<organism evidence="2 3">
    <name type="scientific">Paenibacillus albus</name>
    <dbReference type="NCBI Taxonomy" id="2495582"/>
    <lineage>
        <taxon>Bacteria</taxon>
        <taxon>Bacillati</taxon>
        <taxon>Bacillota</taxon>
        <taxon>Bacilli</taxon>
        <taxon>Bacillales</taxon>
        <taxon>Paenibacillaceae</taxon>
        <taxon>Paenibacillus</taxon>
    </lineage>
</organism>
<dbReference type="InterPro" id="IPR017850">
    <property type="entry name" value="Alkaline_phosphatase_core_sf"/>
</dbReference>
<keyword evidence="3" id="KW-1185">Reference proteome</keyword>
<dbReference type="OrthoDB" id="9770871at2"/>
<dbReference type="PANTHER" id="PTHR31956:SF1">
    <property type="entry name" value="NON-SPECIFIC PHOSPHOLIPASE C1"/>
    <property type="match status" value="1"/>
</dbReference>
<evidence type="ECO:0000313" key="2">
    <source>
        <dbReference type="EMBL" id="AZN41106.1"/>
    </source>
</evidence>
<dbReference type="Proteomes" id="UP000272528">
    <property type="component" value="Chromosome"/>
</dbReference>
<sequence length="298" mass="33685">MKHIKSYSVVLLLFTILTGCSEAPTRLSSINSSKTDVELAAVKKSKFPEIPVKHIVIVIEENHSYKQIVNSPNAPYMNKLIKQGALFTNAYAIMHPSQPNYIALFSGSTQGVKDDSCKKPFQTDNLGHQLMKANLTFVGYSEDLPRVGFTGCTYKGYGRKHNPWVQFTNIPAKLNQPFSTFQNQQFDKLPTVSFVIPNHQDDMHDGTVKEADEWLKGNMSAYADWAMRHQSLLILTWDEDDFSKKNQIPVIMVGPMIKPGKYSERVNHYNVLRTIEDLYGLNRLGASRNAAPITSVWK</sequence>
<name>A0A3S9A5Z1_9BACL</name>
<dbReference type="Gene3D" id="3.40.720.10">
    <property type="entry name" value="Alkaline Phosphatase, subunit A"/>
    <property type="match status" value="1"/>
</dbReference>
<gene>
    <name evidence="2" type="ORF">EJC50_16585</name>
</gene>